<evidence type="ECO:0000313" key="2">
    <source>
        <dbReference type="EMBL" id="KAJ9584897.1"/>
    </source>
</evidence>
<keyword evidence="1" id="KW-1133">Transmembrane helix</keyword>
<dbReference type="AlphaFoldDB" id="A0AAD7ZRN0"/>
<sequence>CRSLKFYFMLNQLFLIFMILLFTIYILSFGANLILFNISTNFIEFSMLLFLNCGLIFLPSLWTL</sequence>
<feature type="non-terminal residue" evidence="2">
    <location>
        <position position="64"/>
    </location>
</feature>
<dbReference type="Proteomes" id="UP001233999">
    <property type="component" value="Unassembled WGS sequence"/>
</dbReference>
<reference evidence="2" key="1">
    <citation type="journal article" date="2023" name="IScience">
        <title>Live-bearing cockroach genome reveals convergent evolutionary mechanisms linked to viviparity in insects and beyond.</title>
        <authorList>
            <person name="Fouks B."/>
            <person name="Harrison M.C."/>
            <person name="Mikhailova A.A."/>
            <person name="Marchal E."/>
            <person name="English S."/>
            <person name="Carruthers M."/>
            <person name="Jennings E.C."/>
            <person name="Chiamaka E.L."/>
            <person name="Frigard R.A."/>
            <person name="Pippel M."/>
            <person name="Attardo G.M."/>
            <person name="Benoit J.B."/>
            <person name="Bornberg-Bauer E."/>
            <person name="Tobe S.S."/>
        </authorList>
    </citation>
    <scope>NUCLEOTIDE SEQUENCE</scope>
    <source>
        <strain evidence="2">Stay&amp;Tobe</strain>
    </source>
</reference>
<comment type="caution">
    <text evidence="2">The sequence shown here is derived from an EMBL/GenBank/DDBJ whole genome shotgun (WGS) entry which is preliminary data.</text>
</comment>
<feature type="transmembrane region" description="Helical" evidence="1">
    <location>
        <begin position="42"/>
        <end position="62"/>
    </location>
</feature>
<reference evidence="2" key="2">
    <citation type="submission" date="2023-05" db="EMBL/GenBank/DDBJ databases">
        <authorList>
            <person name="Fouks B."/>
        </authorList>
    </citation>
    <scope>NUCLEOTIDE SEQUENCE</scope>
    <source>
        <strain evidence="2">Stay&amp;Tobe</strain>
        <tissue evidence="2">Testes</tissue>
    </source>
</reference>
<protein>
    <submittedName>
        <fullName evidence="2">Uncharacterized protein</fullName>
    </submittedName>
</protein>
<proteinExistence type="predicted"/>
<keyword evidence="1" id="KW-0472">Membrane</keyword>
<gene>
    <name evidence="2" type="ORF">L9F63_020752</name>
</gene>
<evidence type="ECO:0000256" key="1">
    <source>
        <dbReference type="SAM" id="Phobius"/>
    </source>
</evidence>
<evidence type="ECO:0000313" key="3">
    <source>
        <dbReference type="Proteomes" id="UP001233999"/>
    </source>
</evidence>
<keyword evidence="1" id="KW-0812">Transmembrane</keyword>
<name>A0AAD7ZRN0_DIPPU</name>
<feature type="non-terminal residue" evidence="2">
    <location>
        <position position="1"/>
    </location>
</feature>
<keyword evidence="3" id="KW-1185">Reference proteome</keyword>
<dbReference type="EMBL" id="JASPKZ010007340">
    <property type="protein sequence ID" value="KAJ9584897.1"/>
    <property type="molecule type" value="Genomic_DNA"/>
</dbReference>
<feature type="transmembrane region" description="Helical" evidence="1">
    <location>
        <begin position="13"/>
        <end position="35"/>
    </location>
</feature>
<accession>A0AAD7ZRN0</accession>
<organism evidence="2 3">
    <name type="scientific">Diploptera punctata</name>
    <name type="common">Pacific beetle cockroach</name>
    <dbReference type="NCBI Taxonomy" id="6984"/>
    <lineage>
        <taxon>Eukaryota</taxon>
        <taxon>Metazoa</taxon>
        <taxon>Ecdysozoa</taxon>
        <taxon>Arthropoda</taxon>
        <taxon>Hexapoda</taxon>
        <taxon>Insecta</taxon>
        <taxon>Pterygota</taxon>
        <taxon>Neoptera</taxon>
        <taxon>Polyneoptera</taxon>
        <taxon>Dictyoptera</taxon>
        <taxon>Blattodea</taxon>
        <taxon>Blaberoidea</taxon>
        <taxon>Blaberidae</taxon>
        <taxon>Diplopterinae</taxon>
        <taxon>Diploptera</taxon>
    </lineage>
</organism>